<feature type="site" description="Transition state stabilizer" evidence="8">
    <location>
        <position position="142"/>
    </location>
</feature>
<feature type="domain" description="2-C-methyl-D-erythritol 2,4-cyclodiphosphate synthase" evidence="10">
    <location>
        <begin position="10"/>
        <end position="163"/>
    </location>
</feature>
<comment type="caution">
    <text evidence="8">Lacks conserved residue(s) required for the propagation of feature annotation.</text>
</comment>
<dbReference type="InterPro" id="IPR036571">
    <property type="entry name" value="MECDP_synthase_sf"/>
</dbReference>
<evidence type="ECO:0000313" key="12">
    <source>
        <dbReference type="Proteomes" id="UP001589834"/>
    </source>
</evidence>
<keyword evidence="7 8" id="KW-0456">Lyase</keyword>
<dbReference type="EMBL" id="JBHLTN010000010">
    <property type="protein sequence ID" value="MFC0592090.1"/>
    <property type="molecule type" value="Genomic_DNA"/>
</dbReference>
<comment type="cofactor">
    <cofactor evidence="8">
        <name>a divalent metal cation</name>
        <dbReference type="ChEBI" id="CHEBI:60240"/>
    </cofactor>
    <text evidence="8">Binds 1 divalent metal cation per subunit.</text>
</comment>
<dbReference type="PROSITE" id="PS01350">
    <property type="entry name" value="ISPF"/>
    <property type="match status" value="1"/>
</dbReference>
<dbReference type="GO" id="GO:0008685">
    <property type="term" value="F:2-C-methyl-D-erythritol 2,4-cyclodiphosphate synthase activity"/>
    <property type="evidence" value="ECO:0007669"/>
    <property type="project" value="UniProtKB-EC"/>
</dbReference>
<evidence type="ECO:0000256" key="6">
    <source>
        <dbReference type="ARBA" id="ARBA00023229"/>
    </source>
</evidence>
<gene>
    <name evidence="8 11" type="primary">ispF</name>
    <name evidence="11" type="ORF">ACFFGG_05925</name>
</gene>
<feature type="binding site" evidence="8">
    <location>
        <begin position="70"/>
        <end position="74"/>
    </location>
    <ligand>
        <name>4-CDP-2-C-methyl-D-erythritol 2-phosphate</name>
        <dbReference type="ChEBI" id="CHEBI:57919"/>
    </ligand>
</feature>
<organism evidence="11 12">
    <name type="scientific">Ottowia pentelensis</name>
    <dbReference type="NCBI Taxonomy" id="511108"/>
    <lineage>
        <taxon>Bacteria</taxon>
        <taxon>Pseudomonadati</taxon>
        <taxon>Pseudomonadota</taxon>
        <taxon>Betaproteobacteria</taxon>
        <taxon>Burkholderiales</taxon>
        <taxon>Comamonadaceae</taxon>
        <taxon>Ottowia</taxon>
    </lineage>
</organism>
<feature type="binding site" evidence="8">
    <location>
        <position position="17"/>
    </location>
    <ligand>
        <name>a divalent metal cation</name>
        <dbReference type="ChEBI" id="CHEBI:60240"/>
    </ligand>
</feature>
<dbReference type="InterPro" id="IPR020555">
    <property type="entry name" value="MECDP_synthase_CS"/>
</dbReference>
<feature type="binding site" evidence="8">
    <location>
        <begin position="43"/>
        <end position="44"/>
    </location>
    <ligand>
        <name>4-CDP-2-C-methyl-D-erythritol 2-phosphate</name>
        <dbReference type="ChEBI" id="CHEBI:57919"/>
    </ligand>
</feature>
<dbReference type="NCBIfam" id="TIGR00151">
    <property type="entry name" value="ispF"/>
    <property type="match status" value="1"/>
</dbReference>
<reference evidence="11 12" key="1">
    <citation type="submission" date="2024-09" db="EMBL/GenBank/DDBJ databases">
        <authorList>
            <person name="Sun Q."/>
            <person name="Mori K."/>
        </authorList>
    </citation>
    <scope>NUCLEOTIDE SEQUENCE [LARGE SCALE GENOMIC DNA]</scope>
    <source>
        <strain evidence="11 12">NCAIM B.02336</strain>
    </source>
</reference>
<proteinExistence type="inferred from homology"/>
<keyword evidence="6 8" id="KW-0414">Isoprene biosynthesis</keyword>
<dbReference type="Pfam" id="PF02542">
    <property type="entry name" value="YgbB"/>
    <property type="match status" value="1"/>
</dbReference>
<dbReference type="RefSeq" id="WP_377480973.1">
    <property type="nucleotide sequence ID" value="NZ_JBHLTN010000010.1"/>
</dbReference>
<evidence type="ECO:0000256" key="3">
    <source>
        <dbReference type="ARBA" id="ARBA00008480"/>
    </source>
</evidence>
<evidence type="ECO:0000256" key="7">
    <source>
        <dbReference type="ARBA" id="ARBA00023239"/>
    </source>
</evidence>
<dbReference type="Proteomes" id="UP001589834">
    <property type="component" value="Unassembled WGS sequence"/>
</dbReference>
<evidence type="ECO:0000256" key="9">
    <source>
        <dbReference type="RuleBase" id="RU004395"/>
    </source>
</evidence>
<keyword evidence="12" id="KW-1185">Reference proteome</keyword>
<dbReference type="EC" id="4.6.1.12" evidence="4 8"/>
<keyword evidence="5 8" id="KW-0479">Metal-binding</keyword>
<comment type="caution">
    <text evidence="11">The sequence shown here is derived from an EMBL/GenBank/DDBJ whole genome shotgun (WGS) entry which is preliminary data.</text>
</comment>
<dbReference type="Gene3D" id="3.30.1330.50">
    <property type="entry name" value="2-C-methyl-D-erythritol 2,4-cyclodiphosphate synthase"/>
    <property type="match status" value="1"/>
</dbReference>
<dbReference type="HAMAP" id="MF_00107">
    <property type="entry name" value="IspF"/>
    <property type="match status" value="1"/>
</dbReference>
<dbReference type="PANTHER" id="PTHR43181">
    <property type="entry name" value="2-C-METHYL-D-ERYTHRITOL 2,4-CYCLODIPHOSPHATE SYNTHASE, CHLOROPLASTIC"/>
    <property type="match status" value="1"/>
</dbReference>
<name>A0ABV6PQJ6_9BURK</name>
<evidence type="ECO:0000259" key="10">
    <source>
        <dbReference type="Pfam" id="PF02542"/>
    </source>
</evidence>
<evidence type="ECO:0000256" key="5">
    <source>
        <dbReference type="ARBA" id="ARBA00022723"/>
    </source>
</evidence>
<comment type="subunit">
    <text evidence="8">Homotrimer.</text>
</comment>
<evidence type="ECO:0000256" key="4">
    <source>
        <dbReference type="ARBA" id="ARBA00012579"/>
    </source>
</evidence>
<feature type="binding site" evidence="8">
    <location>
        <begin position="65"/>
        <end position="67"/>
    </location>
    <ligand>
        <name>4-CDP-2-C-methyl-D-erythritol 2-phosphate</name>
        <dbReference type="ChEBI" id="CHEBI:57919"/>
    </ligand>
</feature>
<comment type="pathway">
    <text evidence="2 8">Isoprenoid biosynthesis; isopentenyl diphosphate biosynthesis via DXP pathway; isopentenyl diphosphate from 1-deoxy-D-xylulose 5-phosphate: step 4/6.</text>
</comment>
<dbReference type="CDD" id="cd00554">
    <property type="entry name" value="MECDP_synthase"/>
    <property type="match status" value="1"/>
</dbReference>
<comment type="similarity">
    <text evidence="3 8 9">Belongs to the IspF family.</text>
</comment>
<accession>A0ABV6PQJ6</accession>
<evidence type="ECO:0000256" key="1">
    <source>
        <dbReference type="ARBA" id="ARBA00000200"/>
    </source>
</evidence>
<sequence>MSADWTPPAFRIGEGWDVHALVPGRPLVIGGLTLAHTHGLLGHSDADVLLHAITDALLGAAGLGDIGTHFPDSDARFKGADSAALLAEALARVQAAGWRVGNVDATVVAQAPRLAPHRAAMVARIAALLGVEPDRVNVKAKTAERLGSVGQGAAIEARAVLLLVR</sequence>
<dbReference type="PANTHER" id="PTHR43181:SF1">
    <property type="entry name" value="2-C-METHYL-D-ERYTHRITOL 2,4-CYCLODIPHOSPHATE SYNTHASE, CHLOROPLASTIC"/>
    <property type="match status" value="1"/>
</dbReference>
<evidence type="ECO:0000313" key="11">
    <source>
        <dbReference type="EMBL" id="MFC0592090.1"/>
    </source>
</evidence>
<dbReference type="SUPFAM" id="SSF69765">
    <property type="entry name" value="IpsF-like"/>
    <property type="match status" value="1"/>
</dbReference>
<evidence type="ECO:0000256" key="8">
    <source>
        <dbReference type="HAMAP-Rule" id="MF_00107"/>
    </source>
</evidence>
<evidence type="ECO:0000256" key="2">
    <source>
        <dbReference type="ARBA" id="ARBA00004709"/>
    </source>
</evidence>
<dbReference type="InterPro" id="IPR003526">
    <property type="entry name" value="MECDP_synthase"/>
</dbReference>
<feature type="site" description="Transition state stabilizer" evidence="8">
    <location>
        <position position="43"/>
    </location>
</feature>
<comment type="function">
    <text evidence="8">Involved in the biosynthesis of isopentenyl diphosphate (IPP) and dimethylallyl diphosphate (DMAPP), two major building blocks of isoprenoid compounds. Catalyzes the conversion of 4-diphosphocytidyl-2-C-methyl-D-erythritol 2-phosphate (CDP-ME2P) to 2-C-methyl-D-erythritol 2,4-cyclodiphosphate (ME-CPP) with a corresponding release of cytidine 5-monophosphate (CMP).</text>
</comment>
<comment type="catalytic activity">
    <reaction evidence="1 8 9">
        <text>4-CDP-2-C-methyl-D-erythritol 2-phosphate = 2-C-methyl-D-erythritol 2,4-cyclic diphosphate + CMP</text>
        <dbReference type="Rhea" id="RHEA:23864"/>
        <dbReference type="ChEBI" id="CHEBI:57919"/>
        <dbReference type="ChEBI" id="CHEBI:58483"/>
        <dbReference type="ChEBI" id="CHEBI:60377"/>
        <dbReference type="EC" id="4.6.1.12"/>
    </reaction>
</comment>
<feature type="binding site" evidence="8">
    <location>
        <position position="51"/>
    </location>
    <ligand>
        <name>a divalent metal cation</name>
        <dbReference type="ChEBI" id="CHEBI:60240"/>
    </ligand>
</feature>
<protein>
    <recommendedName>
        <fullName evidence="4 8">2-C-methyl-D-erythritol 2,4-cyclodiphosphate synthase</fullName>
        <shortName evidence="8">MECDP-synthase</shortName>
        <shortName evidence="8">MECPP-synthase</shortName>
        <shortName evidence="8">MECPS</shortName>
        <ecNumber evidence="4 8">4.6.1.12</ecNumber>
    </recommendedName>
</protein>
<feature type="binding site" evidence="8">
    <location>
        <position position="19"/>
    </location>
    <ligand>
        <name>a divalent metal cation</name>
        <dbReference type="ChEBI" id="CHEBI:60240"/>
    </ligand>
</feature>
<feature type="binding site" evidence="8">
    <location>
        <begin position="17"/>
        <end position="19"/>
    </location>
    <ligand>
        <name>4-CDP-2-C-methyl-D-erythritol 2-phosphate</name>
        <dbReference type="ChEBI" id="CHEBI:57919"/>
    </ligand>
</feature>